<organism evidence="2 3">
    <name type="scientific">Botrimarina colliarenosi</name>
    <dbReference type="NCBI Taxonomy" id="2528001"/>
    <lineage>
        <taxon>Bacteria</taxon>
        <taxon>Pseudomonadati</taxon>
        <taxon>Planctomycetota</taxon>
        <taxon>Planctomycetia</taxon>
        <taxon>Pirellulales</taxon>
        <taxon>Lacipirellulaceae</taxon>
        <taxon>Botrimarina</taxon>
    </lineage>
</organism>
<gene>
    <name evidence="2" type="ORF">Pla108_29900</name>
</gene>
<evidence type="ECO:0000313" key="2">
    <source>
        <dbReference type="EMBL" id="TWT95913.1"/>
    </source>
</evidence>
<proteinExistence type="predicted"/>
<dbReference type="AlphaFoldDB" id="A0A5C6ACD1"/>
<sequence>MLLHNGSLLEGAVERSPEGVAIQGEGSFLRLRGAEVAYVADSTVGAYEWKRGQAARDGLDATDHLELADWALQNRLLPQAARELLDARQLVPRSGRLDLLERRLDEALRPAAPPAPETKPVLVEGMAEHPGIASNHSVNNPARPILPEGALEQFTRRIQPVLLNSCATAGCHGVHPEPGFALDVAPLRGYGDARSTERNLHATLDLIDLNAVDKSPLLVAAAGPHAGVAPLAGPRRDEMLERLSFWVGAIVAYNRPPEQEAAADQAPPVAEKASVAAEPPVTAESEPDWEAIVAAEADKPTTIQRGVKLTPVRPRDEFDPAVFNTQHRRPQDDE</sequence>
<feature type="region of interest" description="Disordered" evidence="1">
    <location>
        <begin position="258"/>
        <end position="334"/>
    </location>
</feature>
<keyword evidence="3" id="KW-1185">Reference proteome</keyword>
<evidence type="ECO:0000256" key="1">
    <source>
        <dbReference type="SAM" id="MobiDB-lite"/>
    </source>
</evidence>
<evidence type="ECO:0000313" key="3">
    <source>
        <dbReference type="Proteomes" id="UP000317421"/>
    </source>
</evidence>
<dbReference type="EMBL" id="SJPR01000004">
    <property type="protein sequence ID" value="TWT95913.1"/>
    <property type="molecule type" value="Genomic_DNA"/>
</dbReference>
<accession>A0A5C6ACD1</accession>
<protein>
    <submittedName>
        <fullName evidence="2">Uncharacterized protein</fullName>
    </submittedName>
</protein>
<reference evidence="2 3" key="1">
    <citation type="submission" date="2019-02" db="EMBL/GenBank/DDBJ databases">
        <title>Deep-cultivation of Planctomycetes and their phenomic and genomic characterization uncovers novel biology.</title>
        <authorList>
            <person name="Wiegand S."/>
            <person name="Jogler M."/>
            <person name="Boedeker C."/>
            <person name="Pinto D."/>
            <person name="Vollmers J."/>
            <person name="Rivas-Marin E."/>
            <person name="Kohn T."/>
            <person name="Peeters S.H."/>
            <person name="Heuer A."/>
            <person name="Rast P."/>
            <person name="Oberbeckmann S."/>
            <person name="Bunk B."/>
            <person name="Jeske O."/>
            <person name="Meyerdierks A."/>
            <person name="Storesund J.E."/>
            <person name="Kallscheuer N."/>
            <person name="Luecker S."/>
            <person name="Lage O.M."/>
            <person name="Pohl T."/>
            <person name="Merkel B.J."/>
            <person name="Hornburger P."/>
            <person name="Mueller R.-W."/>
            <person name="Bruemmer F."/>
            <person name="Labrenz M."/>
            <person name="Spormann A.M."/>
            <person name="Op Den Camp H."/>
            <person name="Overmann J."/>
            <person name="Amann R."/>
            <person name="Jetten M.S.M."/>
            <person name="Mascher T."/>
            <person name="Medema M.H."/>
            <person name="Devos D.P."/>
            <person name="Kaster A.-K."/>
            <person name="Ovreas L."/>
            <person name="Rohde M."/>
            <person name="Galperin M.Y."/>
            <person name="Jogler C."/>
        </authorList>
    </citation>
    <scope>NUCLEOTIDE SEQUENCE [LARGE SCALE GENOMIC DNA]</scope>
    <source>
        <strain evidence="2 3">Pla108</strain>
    </source>
</reference>
<comment type="caution">
    <text evidence="2">The sequence shown here is derived from an EMBL/GenBank/DDBJ whole genome shotgun (WGS) entry which is preliminary data.</text>
</comment>
<name>A0A5C6ACD1_9BACT</name>
<dbReference type="Proteomes" id="UP000317421">
    <property type="component" value="Unassembled WGS sequence"/>
</dbReference>
<feature type="compositionally biased region" description="Low complexity" evidence="1">
    <location>
        <begin position="259"/>
        <end position="273"/>
    </location>
</feature>